<protein>
    <recommendedName>
        <fullName evidence="3">DUF2283 domain-containing protein</fullName>
    </recommendedName>
</protein>
<dbReference type="EMBL" id="CP063845">
    <property type="protein sequence ID" value="UFP95466.1"/>
    <property type="molecule type" value="Genomic_DNA"/>
</dbReference>
<dbReference type="RefSeq" id="WP_230842694.1">
    <property type="nucleotide sequence ID" value="NZ_CP063845.1"/>
</dbReference>
<evidence type="ECO:0000313" key="2">
    <source>
        <dbReference type="Proteomes" id="UP001054846"/>
    </source>
</evidence>
<proteinExistence type="predicted"/>
<dbReference type="Proteomes" id="UP001054846">
    <property type="component" value="Chromosome"/>
</dbReference>
<evidence type="ECO:0000313" key="1">
    <source>
        <dbReference type="EMBL" id="UFP95466.1"/>
    </source>
</evidence>
<gene>
    <name evidence="1" type="ORF">ISF26_04235</name>
</gene>
<keyword evidence="2" id="KW-1185">Reference proteome</keyword>
<organism evidence="1 2">
    <name type="scientific">Gloeobacter morelensis MG652769</name>
    <dbReference type="NCBI Taxonomy" id="2781736"/>
    <lineage>
        <taxon>Bacteria</taxon>
        <taxon>Bacillati</taxon>
        <taxon>Cyanobacteriota</taxon>
        <taxon>Cyanophyceae</taxon>
        <taxon>Gloeobacterales</taxon>
        <taxon>Gloeobacteraceae</taxon>
        <taxon>Gloeobacter</taxon>
        <taxon>Gloeobacter morelensis</taxon>
    </lineage>
</organism>
<reference evidence="1 2" key="1">
    <citation type="journal article" date="2021" name="Genome Biol. Evol.">
        <title>Complete Genome Sequencing of a Novel Gloeobacter Species from a Waterfall Cave in Mexico.</title>
        <authorList>
            <person name="Saw J.H."/>
            <person name="Cardona T."/>
            <person name="Montejano G."/>
        </authorList>
    </citation>
    <scope>NUCLEOTIDE SEQUENCE [LARGE SCALE GENOMIC DNA]</scope>
    <source>
        <strain evidence="1">MG652769</strain>
    </source>
</reference>
<evidence type="ECO:0008006" key="3">
    <source>
        <dbReference type="Google" id="ProtNLM"/>
    </source>
</evidence>
<name>A0ABY3PPA0_9CYAN</name>
<sequence>MSSMKVFYEPSTKLLTVFWKEPTQNQISSELGDGIIQIKDEETGEPIGIEFLSYHPGDPRLGIMVFTDAQLDDGSY</sequence>
<accession>A0ABY3PPA0</accession>